<sequence>MIEKTVSPNDISNLTHLGHRLLNFLKINGSVSLNFDDKESLNYVSISFGTDNDETIIKNNLNNRLSIPKVPILLKLTYGEMEKWLNIFFEVVDDFKMNNIREIDKLVKHLRNVNKLKNGMVQIVLDDIINFINKLDEAYAFYRNAYARNDF</sequence>
<evidence type="ECO:0000313" key="2">
    <source>
        <dbReference type="Proteomes" id="UP000636949"/>
    </source>
</evidence>
<comment type="caution">
    <text evidence="1">The sequence shown here is derived from an EMBL/GenBank/DDBJ whole genome shotgun (WGS) entry which is preliminary data.</text>
</comment>
<keyword evidence="2" id="KW-1185">Reference proteome</keyword>
<gene>
    <name evidence="1" type="ORF">GCM10010995_06670</name>
</gene>
<organism evidence="1 2">
    <name type="scientific">Cysteiniphilum litorale</name>
    <dbReference type="NCBI Taxonomy" id="2056700"/>
    <lineage>
        <taxon>Bacteria</taxon>
        <taxon>Pseudomonadati</taxon>
        <taxon>Pseudomonadota</taxon>
        <taxon>Gammaproteobacteria</taxon>
        <taxon>Thiotrichales</taxon>
        <taxon>Fastidiosibacteraceae</taxon>
        <taxon>Cysteiniphilum</taxon>
    </lineage>
</organism>
<proteinExistence type="predicted"/>
<dbReference type="Proteomes" id="UP000636949">
    <property type="component" value="Unassembled WGS sequence"/>
</dbReference>
<dbReference type="AlphaFoldDB" id="A0A8J2Z361"/>
<accession>A0A8J2Z361</accession>
<dbReference type="EMBL" id="BMJS01000004">
    <property type="protein sequence ID" value="GGF92147.1"/>
    <property type="molecule type" value="Genomic_DNA"/>
</dbReference>
<evidence type="ECO:0000313" key="1">
    <source>
        <dbReference type="EMBL" id="GGF92147.1"/>
    </source>
</evidence>
<name>A0A8J2Z361_9GAMM</name>
<protein>
    <submittedName>
        <fullName evidence="1">Uncharacterized protein</fullName>
    </submittedName>
</protein>
<dbReference type="RefSeq" id="WP_117001656.1">
    <property type="nucleotide sequence ID" value="NZ_BMJS01000004.1"/>
</dbReference>
<reference evidence="1" key="2">
    <citation type="submission" date="2020-09" db="EMBL/GenBank/DDBJ databases">
        <authorList>
            <person name="Sun Q."/>
            <person name="Zhou Y."/>
        </authorList>
    </citation>
    <scope>NUCLEOTIDE SEQUENCE</scope>
    <source>
        <strain evidence="1">CGMCC 1.15758</strain>
    </source>
</reference>
<reference evidence="1" key="1">
    <citation type="journal article" date="2014" name="Int. J. Syst. Evol. Microbiol.">
        <title>Complete genome sequence of Corynebacterium casei LMG S-19264T (=DSM 44701T), isolated from a smear-ripened cheese.</title>
        <authorList>
            <consortium name="US DOE Joint Genome Institute (JGI-PGF)"/>
            <person name="Walter F."/>
            <person name="Albersmeier A."/>
            <person name="Kalinowski J."/>
            <person name="Ruckert C."/>
        </authorList>
    </citation>
    <scope>NUCLEOTIDE SEQUENCE</scope>
    <source>
        <strain evidence="1">CGMCC 1.15758</strain>
    </source>
</reference>